<dbReference type="InterPro" id="IPR048366">
    <property type="entry name" value="TNP-like_GBD"/>
</dbReference>
<dbReference type="OrthoDB" id="7312725at2759"/>
<comment type="caution">
    <text evidence="5">The sequence shown here is derived from an EMBL/GenBank/DDBJ whole genome shotgun (WGS) entry which is preliminary data.</text>
</comment>
<evidence type="ECO:0000259" key="2">
    <source>
        <dbReference type="Pfam" id="PF21787"/>
    </source>
</evidence>
<dbReference type="Pfam" id="PF12017">
    <property type="entry name" value="Tnp_P_element"/>
    <property type="match status" value="1"/>
</dbReference>
<dbReference type="AlphaFoldDB" id="A0A6G0VVX9"/>
<protein>
    <submittedName>
        <fullName evidence="5">THAP domain-containing protein 9</fullName>
    </submittedName>
</protein>
<accession>A0A6G0VVX9</accession>
<keyword evidence="6" id="KW-1185">Reference proteome</keyword>
<dbReference type="InterPro" id="IPR021896">
    <property type="entry name" value="THAP9-like_HTH"/>
</dbReference>
<proteinExistence type="predicted"/>
<evidence type="ECO:0000313" key="5">
    <source>
        <dbReference type="EMBL" id="KAF0708562.1"/>
    </source>
</evidence>
<feature type="domain" description="Transposable element P transposase-like GTP-binding insertion" evidence="3">
    <location>
        <begin position="220"/>
        <end position="323"/>
    </location>
</feature>
<evidence type="ECO:0000259" key="1">
    <source>
        <dbReference type="Pfam" id="PF12017"/>
    </source>
</evidence>
<dbReference type="InterPro" id="IPR048367">
    <property type="entry name" value="TNP-like_RNaseH_C"/>
</dbReference>
<dbReference type="Pfam" id="PF21789">
    <property type="entry name" value="TNP-like_RNaseH_C"/>
    <property type="match status" value="1"/>
</dbReference>
<dbReference type="Proteomes" id="UP000478052">
    <property type="component" value="Unassembled WGS sequence"/>
</dbReference>
<feature type="domain" description="Transposable element P transposase-like RNase H" evidence="2">
    <location>
        <begin position="67"/>
        <end position="199"/>
    </location>
</feature>
<dbReference type="Pfam" id="PF21788">
    <property type="entry name" value="TNP-like_GBD"/>
    <property type="match status" value="1"/>
</dbReference>
<feature type="domain" description="Transposable element P transposase-like RNase H C-terminal" evidence="4">
    <location>
        <begin position="339"/>
        <end position="368"/>
    </location>
</feature>
<feature type="non-terminal residue" evidence="5">
    <location>
        <position position="1"/>
    </location>
</feature>
<organism evidence="5 6">
    <name type="scientific">Aphis craccivora</name>
    <name type="common">Cowpea aphid</name>
    <dbReference type="NCBI Taxonomy" id="307492"/>
    <lineage>
        <taxon>Eukaryota</taxon>
        <taxon>Metazoa</taxon>
        <taxon>Ecdysozoa</taxon>
        <taxon>Arthropoda</taxon>
        <taxon>Hexapoda</taxon>
        <taxon>Insecta</taxon>
        <taxon>Pterygota</taxon>
        <taxon>Neoptera</taxon>
        <taxon>Paraneoptera</taxon>
        <taxon>Hemiptera</taxon>
        <taxon>Sternorrhyncha</taxon>
        <taxon>Aphidomorpha</taxon>
        <taxon>Aphidoidea</taxon>
        <taxon>Aphididae</taxon>
        <taxon>Aphidini</taxon>
        <taxon>Aphis</taxon>
        <taxon>Aphis</taxon>
    </lineage>
</organism>
<evidence type="ECO:0000259" key="3">
    <source>
        <dbReference type="Pfam" id="PF21788"/>
    </source>
</evidence>
<evidence type="ECO:0000259" key="4">
    <source>
        <dbReference type="Pfam" id="PF21789"/>
    </source>
</evidence>
<reference evidence="5 6" key="1">
    <citation type="submission" date="2019-08" db="EMBL/GenBank/DDBJ databases">
        <title>Whole genome of Aphis craccivora.</title>
        <authorList>
            <person name="Voronova N.V."/>
            <person name="Shulinski R.S."/>
            <person name="Bandarenka Y.V."/>
            <person name="Zhorov D.G."/>
            <person name="Warner D."/>
        </authorList>
    </citation>
    <scope>NUCLEOTIDE SEQUENCE [LARGE SCALE GENOMIC DNA]</scope>
    <source>
        <strain evidence="5">180601</strain>
        <tissue evidence="5">Whole Body</tissue>
    </source>
</reference>
<gene>
    <name evidence="5" type="ORF">FWK35_00036473</name>
</gene>
<sequence length="471" mass="53596">ALGSDVLNSLIAKNLENKKLYSNEIRRFALTLRYYSPKAYAFVRNSFSNLLPHTRTLRRWYTVVDGKPGFTQESLDAIRIKSKQGPVYCNLTVDEICIKKHVKIDTCQNVYGYVNMSTDYELDNDDIPEARNALVFLVVGMNGYWKLTIGYFLIDSLSGKERSNLLKTAIDLIGETGANLNSVTYDGANVNTSMCTSLGAKFDLENNNSQYFLNSNNEKTKKVIINGNGQKIKWDFVKQLFNKENSEGLRVATKLTNRHINYFNEKMNVRLAAQVLSDSVCDALLYLNGTDPNFQGCLATAEFCKIFNNAFDILNSRKYLSNKSYNSSISQITYQKYKDFLNNFSTAIRGRYGYSDNPTCHQFQTAYKRLLVHNQIRSSMYGNCQALDITLKNPSAVEIINEDNQLNENITNLENAKLTNLNTMTLYVKDVSSYIAGFVLRSLQKKLNCESCIMELQSNYHCNTLTIIKDK</sequence>
<dbReference type="PANTHER" id="PTHR47577">
    <property type="entry name" value="THAP DOMAIN-CONTAINING PROTEIN 6"/>
    <property type="match status" value="1"/>
</dbReference>
<feature type="non-terminal residue" evidence="5">
    <location>
        <position position="471"/>
    </location>
</feature>
<dbReference type="PANTHER" id="PTHR47577:SF2">
    <property type="entry name" value="THAP DOMAIN CONTAINING 9"/>
    <property type="match status" value="1"/>
</dbReference>
<name>A0A6G0VVX9_APHCR</name>
<dbReference type="Pfam" id="PF21787">
    <property type="entry name" value="TNP-like_RNaseH_N"/>
    <property type="match status" value="1"/>
</dbReference>
<dbReference type="InterPro" id="IPR048365">
    <property type="entry name" value="TNP-like_RNaseH_N"/>
</dbReference>
<feature type="domain" description="THAP9-like helix-turn-helix" evidence="1">
    <location>
        <begin position="6"/>
        <end position="60"/>
    </location>
</feature>
<evidence type="ECO:0000313" key="6">
    <source>
        <dbReference type="Proteomes" id="UP000478052"/>
    </source>
</evidence>
<dbReference type="EMBL" id="VUJU01012145">
    <property type="protein sequence ID" value="KAF0708562.1"/>
    <property type="molecule type" value="Genomic_DNA"/>
</dbReference>